<dbReference type="InterPro" id="IPR031347">
    <property type="entry name" value="AmpE"/>
</dbReference>
<feature type="transmembrane region" description="Helical" evidence="1">
    <location>
        <begin position="255"/>
        <end position="272"/>
    </location>
</feature>
<keyword evidence="1" id="KW-0472">Membrane</keyword>
<keyword evidence="1" id="KW-1133">Transmembrane helix</keyword>
<gene>
    <name evidence="2" type="primary">ampE</name>
    <name evidence="2" type="ORF">ACFP85_12635</name>
</gene>
<dbReference type="RefSeq" id="WP_131258667.1">
    <property type="nucleotide sequence ID" value="NZ_JBHSUS010000001.1"/>
</dbReference>
<proteinExistence type="predicted"/>
<dbReference type="PANTHER" id="PTHR38684">
    <property type="entry name" value="PROTEIN AMPE"/>
    <property type="match status" value="1"/>
</dbReference>
<sequence>MILLSLLLALALERVVDKPRLWQARTYMGMYVRGFSQYLGKDEKSSLGMVWVWIALPALLTALVIWLLPGIFLEFLFSLAVLFVCLGCPEERQEYRQYLQAVNRGDTEACCLHADQMGHDENRGMSFGQTLMWINYRHYAAVILWFAACGATGAVLYVVARNLLQIFEHIEHPYTRQCHDIVKILDWIPVRIVALGYVLMGNFSRAFPVWLGYLGDTKTSALTLLCAVGRAAEDHVSPQDTSVEPVTMLQLAKRTMLFLLVFISILTISGLLG</sequence>
<keyword evidence="3" id="KW-1185">Reference proteome</keyword>
<dbReference type="NCBIfam" id="NF008219">
    <property type="entry name" value="PRK10987.1"/>
    <property type="match status" value="1"/>
</dbReference>
<dbReference type="Proteomes" id="UP001596364">
    <property type="component" value="Unassembled WGS sequence"/>
</dbReference>
<dbReference type="InterPro" id="IPR052966">
    <property type="entry name" value="Beta-lactamase_Reg"/>
</dbReference>
<accession>A0ABW1XLR6</accession>
<feature type="transmembrane region" description="Helical" evidence="1">
    <location>
        <begin position="139"/>
        <end position="160"/>
    </location>
</feature>
<comment type="caution">
    <text evidence="2">The sequence shown here is derived from an EMBL/GenBank/DDBJ whole genome shotgun (WGS) entry which is preliminary data.</text>
</comment>
<organism evidence="2 3">
    <name type="scientific">Pseudobowmanella zhangzhouensis</name>
    <dbReference type="NCBI Taxonomy" id="1537679"/>
    <lineage>
        <taxon>Bacteria</taxon>
        <taxon>Pseudomonadati</taxon>
        <taxon>Pseudomonadota</taxon>
        <taxon>Gammaproteobacteria</taxon>
        <taxon>Alteromonadales</taxon>
        <taxon>Alteromonadaceae</taxon>
    </lineage>
</organism>
<dbReference type="PANTHER" id="PTHR38684:SF1">
    <property type="entry name" value="PROTEIN AMPE"/>
    <property type="match status" value="1"/>
</dbReference>
<name>A0ABW1XLR6_9ALTE</name>
<reference evidence="3" key="1">
    <citation type="journal article" date="2019" name="Int. J. Syst. Evol. Microbiol.">
        <title>The Global Catalogue of Microorganisms (GCM) 10K type strain sequencing project: providing services to taxonomists for standard genome sequencing and annotation.</title>
        <authorList>
            <consortium name="The Broad Institute Genomics Platform"/>
            <consortium name="The Broad Institute Genome Sequencing Center for Infectious Disease"/>
            <person name="Wu L."/>
            <person name="Ma J."/>
        </authorList>
    </citation>
    <scope>NUCLEOTIDE SEQUENCE [LARGE SCALE GENOMIC DNA]</scope>
    <source>
        <strain evidence="3">CGMCC 1.16031</strain>
    </source>
</reference>
<evidence type="ECO:0000313" key="3">
    <source>
        <dbReference type="Proteomes" id="UP001596364"/>
    </source>
</evidence>
<evidence type="ECO:0000313" key="2">
    <source>
        <dbReference type="EMBL" id="MFC6440994.1"/>
    </source>
</evidence>
<feature type="transmembrane region" description="Helical" evidence="1">
    <location>
        <begin position="53"/>
        <end position="86"/>
    </location>
</feature>
<keyword evidence="1" id="KW-0812">Transmembrane</keyword>
<evidence type="ECO:0000256" key="1">
    <source>
        <dbReference type="SAM" id="Phobius"/>
    </source>
</evidence>
<dbReference type="EMBL" id="JBHSUS010000001">
    <property type="protein sequence ID" value="MFC6440994.1"/>
    <property type="molecule type" value="Genomic_DNA"/>
</dbReference>
<protein>
    <submittedName>
        <fullName evidence="2">Beta-lactamase regulator AmpE</fullName>
    </submittedName>
</protein>
<dbReference type="Pfam" id="PF17113">
    <property type="entry name" value="AmpE"/>
    <property type="match status" value="1"/>
</dbReference>